<dbReference type="InterPro" id="IPR040156">
    <property type="entry name" value="ETF-QO"/>
</dbReference>
<comment type="function">
    <text evidence="2 12">Accepts electrons from ETF and reduces ubiquinone.</text>
</comment>
<evidence type="ECO:0000256" key="6">
    <source>
        <dbReference type="ARBA" id="ARBA00022827"/>
    </source>
</evidence>
<accession>A0A1Q2MEE3</accession>
<evidence type="ECO:0000256" key="8">
    <source>
        <dbReference type="ARBA" id="ARBA00023002"/>
    </source>
</evidence>
<keyword evidence="10 12" id="KW-0411">Iron-sulfur</keyword>
<dbReference type="InterPro" id="IPR007859">
    <property type="entry name" value="ETF-QO/FixX_C"/>
</dbReference>
<dbReference type="Gene3D" id="3.50.50.60">
    <property type="entry name" value="FAD/NAD(P)-binding domain"/>
    <property type="match status" value="1"/>
</dbReference>
<dbReference type="SUPFAM" id="SSF51905">
    <property type="entry name" value="FAD/NAD(P)-binding domain"/>
    <property type="match status" value="1"/>
</dbReference>
<dbReference type="GO" id="GO:0004174">
    <property type="term" value="F:electron-transferring-flavoprotein dehydrogenase activity"/>
    <property type="evidence" value="ECO:0007669"/>
    <property type="project" value="UniProtKB-UniRule"/>
</dbReference>
<protein>
    <recommendedName>
        <fullName evidence="12">Electron transfer flavoprotein-ubiquinone oxidoreductase</fullName>
        <shortName evidence="12">ETF-QO</shortName>
        <ecNumber evidence="12">1.5.5.1</ecNumber>
    </recommendedName>
</protein>
<comment type="cofactor">
    <cofactor evidence="12">
        <name>[4Fe-4S] cluster</name>
        <dbReference type="ChEBI" id="CHEBI:49883"/>
    </cofactor>
    <text evidence="12">Binds 1 [4Fe-4S] cluster.</text>
</comment>
<dbReference type="PROSITE" id="PS00198">
    <property type="entry name" value="4FE4S_FER_1"/>
    <property type="match status" value="1"/>
</dbReference>
<sequence>MRDYNRVSTIVVGGGPAGLAAAITLKKLKPDAEICVVDKAHAPGNHNLSGAAVEPEILEEFLDMAMPQWREDENIQNVLQRRIDKDLICFFMNEKCKISMSLPLKIAKMLKLGLGSMMHKDDYMISISKLTELMSKIACEAGIEVIHGFSIRDIIYKDGKAAGIVIGEQGLSREGEKQPNYLPPEEIYADTIILAEGCDGLLTETFVEKAGLTREAQQLYSVGVKEVIRVSDDQYQAFGSGSCVHAMGYPIFSIFKGPRIFGGGMMYAMDKNHIAVGMITALDWKDCNFNPQDALTHFKNIPFVHQYISDGVVAEAGAKMIPEGGWLAVPRDLETGSIGKANVILIGDSAGFVNMQKIKGIHNAVKSGMLAGKAIAAKINEPTAAAVEYTKLVEQSSIAKEMKTAQNYRQTIAKFGMILGLPLSVIGNILPKWKIEPDYKTMKETKYRLKHYKEFDKDTFTALACTQHREEEPCHLQIRDPGICMEQCDPKFGSPCITFCPAGVYETISGQTKPANPSNCLHCKTCQRKCPYDNIRWVTPEGGGGPRYTNM</sequence>
<evidence type="ECO:0000256" key="1">
    <source>
        <dbReference type="ARBA" id="ARBA00001974"/>
    </source>
</evidence>
<evidence type="ECO:0000256" key="9">
    <source>
        <dbReference type="ARBA" id="ARBA00023004"/>
    </source>
</evidence>
<evidence type="ECO:0000313" key="14">
    <source>
        <dbReference type="EMBL" id="AQQ71071.1"/>
    </source>
</evidence>
<evidence type="ECO:0000256" key="2">
    <source>
        <dbReference type="ARBA" id="ARBA00002819"/>
    </source>
</evidence>
<dbReference type="Gene3D" id="3.30.9.90">
    <property type="match status" value="1"/>
</dbReference>
<keyword evidence="5 12" id="KW-0479">Metal-binding</keyword>
<name>A0A1Q2MEE3_9BACT</name>
<proteinExistence type="predicted"/>
<dbReference type="InterPro" id="IPR049398">
    <property type="entry name" value="ETF-QO/FixC_UQ-bd"/>
</dbReference>
<dbReference type="AlphaFoldDB" id="A0A1Q2MEE3"/>
<feature type="domain" description="4Fe-4S ferredoxin-type" evidence="13">
    <location>
        <begin position="511"/>
        <end position="540"/>
    </location>
</feature>
<dbReference type="Proteomes" id="UP000188181">
    <property type="component" value="Chromosome"/>
</dbReference>
<keyword evidence="9 12" id="KW-0408">Iron</keyword>
<dbReference type="SUPFAM" id="SSF54373">
    <property type="entry name" value="FAD-linked reductases, C-terminal domain"/>
    <property type="match status" value="1"/>
</dbReference>
<comment type="cofactor">
    <cofactor evidence="1 12">
        <name>FAD</name>
        <dbReference type="ChEBI" id="CHEBI:57692"/>
    </cofactor>
</comment>
<dbReference type="STRING" id="1851148.SMSP2_01435"/>
<dbReference type="GO" id="GO:0046872">
    <property type="term" value="F:metal ion binding"/>
    <property type="evidence" value="ECO:0007669"/>
    <property type="project" value="UniProtKB-KW"/>
</dbReference>
<dbReference type="EC" id="1.5.5.1" evidence="12"/>
<evidence type="ECO:0000256" key="3">
    <source>
        <dbReference type="ARBA" id="ARBA00022448"/>
    </source>
</evidence>
<dbReference type="Gene3D" id="3.30.70.20">
    <property type="match status" value="1"/>
</dbReference>
<dbReference type="PANTHER" id="PTHR10617">
    <property type="entry name" value="ELECTRON TRANSFER FLAVOPROTEIN-UBIQUINONE OXIDOREDUCTASE"/>
    <property type="match status" value="1"/>
</dbReference>
<keyword evidence="11 12" id="KW-0830">Ubiquinone</keyword>
<keyword evidence="6 12" id="KW-0274">FAD</keyword>
<dbReference type="Pfam" id="PF13450">
    <property type="entry name" value="NAD_binding_8"/>
    <property type="match status" value="1"/>
</dbReference>
<dbReference type="KEGG" id="pbas:SMSP2_01435"/>
<gene>
    <name evidence="14" type="ORF">SMSP2_01435</name>
</gene>
<dbReference type="Pfam" id="PF21162">
    <property type="entry name" value="ETFQO_UQ-bd"/>
    <property type="match status" value="1"/>
</dbReference>
<keyword evidence="4 12" id="KW-0285">Flavoprotein</keyword>
<dbReference type="PROSITE" id="PS51379">
    <property type="entry name" value="4FE4S_FER_2"/>
    <property type="match status" value="1"/>
</dbReference>
<keyword evidence="7 12" id="KW-0249">Electron transport</keyword>
<dbReference type="InterPro" id="IPR017900">
    <property type="entry name" value="4Fe4S_Fe_S_CS"/>
</dbReference>
<dbReference type="PANTHER" id="PTHR10617:SF107">
    <property type="entry name" value="ELECTRON TRANSFER FLAVOPROTEIN-UBIQUINONE OXIDOREDUCTASE, MITOCHONDRIAL"/>
    <property type="match status" value="1"/>
</dbReference>
<organism evidence="14 15">
    <name type="scientific">Limihaloglobus sulfuriphilus</name>
    <dbReference type="NCBI Taxonomy" id="1851148"/>
    <lineage>
        <taxon>Bacteria</taxon>
        <taxon>Pseudomonadati</taxon>
        <taxon>Planctomycetota</taxon>
        <taxon>Phycisphaerae</taxon>
        <taxon>Sedimentisphaerales</taxon>
        <taxon>Sedimentisphaeraceae</taxon>
        <taxon>Limihaloglobus</taxon>
    </lineage>
</organism>
<comment type="catalytic activity">
    <reaction evidence="12">
        <text>a ubiquinone + reduced [electron-transfer flavoprotein] = a ubiquinol + oxidized [electron-transfer flavoprotein] + H(+)</text>
        <dbReference type="Rhea" id="RHEA:24052"/>
        <dbReference type="Rhea" id="RHEA-COMP:9565"/>
        <dbReference type="Rhea" id="RHEA-COMP:9566"/>
        <dbReference type="Rhea" id="RHEA-COMP:10685"/>
        <dbReference type="Rhea" id="RHEA-COMP:10686"/>
        <dbReference type="ChEBI" id="CHEBI:15378"/>
        <dbReference type="ChEBI" id="CHEBI:16389"/>
        <dbReference type="ChEBI" id="CHEBI:17976"/>
        <dbReference type="ChEBI" id="CHEBI:57692"/>
        <dbReference type="ChEBI" id="CHEBI:58307"/>
        <dbReference type="EC" id="1.5.5.1"/>
    </reaction>
</comment>
<evidence type="ECO:0000313" key="15">
    <source>
        <dbReference type="Proteomes" id="UP000188181"/>
    </source>
</evidence>
<dbReference type="InterPro" id="IPR017896">
    <property type="entry name" value="4Fe4S_Fe-S-bd"/>
</dbReference>
<evidence type="ECO:0000256" key="7">
    <source>
        <dbReference type="ARBA" id="ARBA00022982"/>
    </source>
</evidence>
<dbReference type="GO" id="GO:0051539">
    <property type="term" value="F:4 iron, 4 sulfur cluster binding"/>
    <property type="evidence" value="ECO:0007669"/>
    <property type="project" value="UniProtKB-UniRule"/>
</dbReference>
<evidence type="ECO:0000256" key="4">
    <source>
        <dbReference type="ARBA" id="ARBA00022630"/>
    </source>
</evidence>
<keyword evidence="8 12" id="KW-0560">Oxidoreductase</keyword>
<evidence type="ECO:0000256" key="10">
    <source>
        <dbReference type="ARBA" id="ARBA00023014"/>
    </source>
</evidence>
<evidence type="ECO:0000256" key="11">
    <source>
        <dbReference type="ARBA" id="ARBA00023075"/>
    </source>
</evidence>
<keyword evidence="3 12" id="KW-0813">Transport</keyword>
<dbReference type="RefSeq" id="WP_222566425.1">
    <property type="nucleotide sequence ID" value="NZ_CP019646.1"/>
</dbReference>
<keyword evidence="15" id="KW-1185">Reference proteome</keyword>
<dbReference type="Pfam" id="PF05187">
    <property type="entry name" value="Fer4_ETF_QO"/>
    <property type="match status" value="1"/>
</dbReference>
<evidence type="ECO:0000256" key="12">
    <source>
        <dbReference type="RuleBase" id="RU366068"/>
    </source>
</evidence>
<dbReference type="InterPro" id="IPR036188">
    <property type="entry name" value="FAD/NAD-bd_sf"/>
</dbReference>
<dbReference type="EMBL" id="CP019646">
    <property type="protein sequence ID" value="AQQ71071.1"/>
    <property type="molecule type" value="Genomic_DNA"/>
</dbReference>
<evidence type="ECO:0000256" key="5">
    <source>
        <dbReference type="ARBA" id="ARBA00022723"/>
    </source>
</evidence>
<reference evidence="15" key="1">
    <citation type="submission" date="2017-02" db="EMBL/GenBank/DDBJ databases">
        <title>Comparative genomics and description of representatives of a novel lineage of planctomycetes thriving in anoxic sediments.</title>
        <authorList>
            <person name="Spring S."/>
            <person name="Bunk B."/>
            <person name="Sproer C."/>
        </authorList>
    </citation>
    <scope>NUCLEOTIDE SEQUENCE [LARGE SCALE GENOMIC DNA]</scope>
    <source>
        <strain evidence="15">SM-Chi-D1</strain>
    </source>
</reference>
<evidence type="ECO:0000259" key="13">
    <source>
        <dbReference type="PROSITE" id="PS51379"/>
    </source>
</evidence>
<dbReference type="SUPFAM" id="SSF54862">
    <property type="entry name" value="4Fe-4S ferredoxins"/>
    <property type="match status" value="1"/>
</dbReference>